<protein>
    <recommendedName>
        <fullName evidence="7">Xylanolytic transcriptional activator regulatory domain-containing protein</fullName>
    </recommendedName>
</protein>
<dbReference type="SMART" id="SM00906">
    <property type="entry name" value="Fungal_trans"/>
    <property type="match status" value="1"/>
</dbReference>
<feature type="domain" description="Xylanolytic transcriptional activator regulatory" evidence="7">
    <location>
        <begin position="269"/>
        <end position="337"/>
    </location>
</feature>
<feature type="compositionally biased region" description="Polar residues" evidence="6">
    <location>
        <begin position="31"/>
        <end position="49"/>
    </location>
</feature>
<keyword evidence="3" id="KW-0238">DNA-binding</keyword>
<sequence>MSSKKAAGIPCIPRARKKRLIAARPLHRRGSTNNDQISSGESSVVGNSLRPSREPVVIASRLDSAVRQLPTSFPSTSGVDSRGGGHDILLSESVASPSLLSQTGGRAPEKTYIGRDHYVDNEDDIDEGNARAFEPANHPAHLETSMATLHLWKATEIPPRAARQSLLSSVIEYCLPWTPVLEPADLAELSHLDQAPPCLLLAQAVWLAGSMVNSAPSVVAYATPDQFYHRAKALFWSGLDKDPITAIKATLLLQWYNPEAPEYVSFDNSEFWLKIGVGLAHQIGLHREPHLGNMKALRRKIWWSLVARDCLVSVAHGRPRAISMEDCDVLPPSPRDFPETSGAFELFSQWVAVCLILGDISESCTRRYMSRKAQTDVKTSLIRWNNNLPPEFRIFVIDTTKYHPNPQNFAARQLHLPYLASLVILGRQHHTTGSISVISTLAASLTARIFEDFLARDEVKVLAPIFTRYCLISSMAFVALMSFTDLWQAAQPDLAILQQALAELSKRWRSAIGASRTLSNAIERRATRRRGNMTSSFSVDRLEIQQYFEHTDLDSCRIWKPLNMSATSPKFVPNVPLSGPSLPVGTETIAHAPDNFYHASIDNIAFNPFQFDHLENWMLNDGGFFDPYIRQSE</sequence>
<dbReference type="PANTHER" id="PTHR47171:SF2">
    <property type="entry name" value="TRANSCRIPTION FACTOR, PUTATIVE-RELATED"/>
    <property type="match status" value="1"/>
</dbReference>
<dbReference type="GO" id="GO:0006351">
    <property type="term" value="P:DNA-templated transcription"/>
    <property type="evidence" value="ECO:0007669"/>
    <property type="project" value="InterPro"/>
</dbReference>
<organism evidence="8 9">
    <name type="scientific">Exophiala bonariae</name>
    <dbReference type="NCBI Taxonomy" id="1690606"/>
    <lineage>
        <taxon>Eukaryota</taxon>
        <taxon>Fungi</taxon>
        <taxon>Dikarya</taxon>
        <taxon>Ascomycota</taxon>
        <taxon>Pezizomycotina</taxon>
        <taxon>Eurotiomycetes</taxon>
        <taxon>Chaetothyriomycetidae</taxon>
        <taxon>Chaetothyriales</taxon>
        <taxon>Herpotrichiellaceae</taxon>
        <taxon>Exophiala</taxon>
    </lineage>
</organism>
<dbReference type="GO" id="GO:0003677">
    <property type="term" value="F:DNA binding"/>
    <property type="evidence" value="ECO:0007669"/>
    <property type="project" value="UniProtKB-KW"/>
</dbReference>
<dbReference type="Proteomes" id="UP001358417">
    <property type="component" value="Unassembled WGS sequence"/>
</dbReference>
<gene>
    <name evidence="8" type="ORF">LTR84_001166</name>
</gene>
<evidence type="ECO:0000259" key="7">
    <source>
        <dbReference type="SMART" id="SM00906"/>
    </source>
</evidence>
<dbReference type="CDD" id="cd12148">
    <property type="entry name" value="fungal_TF_MHR"/>
    <property type="match status" value="1"/>
</dbReference>
<keyword evidence="1" id="KW-0862">Zinc</keyword>
<proteinExistence type="predicted"/>
<dbReference type="GeneID" id="89969388"/>
<dbReference type="InterPro" id="IPR052073">
    <property type="entry name" value="Amide_Lactam_Regulators"/>
</dbReference>
<dbReference type="InterPro" id="IPR007219">
    <property type="entry name" value="XnlR_reg_dom"/>
</dbReference>
<evidence type="ECO:0000256" key="6">
    <source>
        <dbReference type="SAM" id="MobiDB-lite"/>
    </source>
</evidence>
<accession>A0AAV9NWN8</accession>
<evidence type="ECO:0000313" key="9">
    <source>
        <dbReference type="Proteomes" id="UP001358417"/>
    </source>
</evidence>
<dbReference type="PANTHER" id="PTHR47171">
    <property type="entry name" value="FARA-RELATED"/>
    <property type="match status" value="1"/>
</dbReference>
<dbReference type="RefSeq" id="XP_064712652.1">
    <property type="nucleotide sequence ID" value="XM_064844792.1"/>
</dbReference>
<keyword evidence="4" id="KW-0804">Transcription</keyword>
<evidence type="ECO:0000256" key="3">
    <source>
        <dbReference type="ARBA" id="ARBA00023125"/>
    </source>
</evidence>
<evidence type="ECO:0000256" key="4">
    <source>
        <dbReference type="ARBA" id="ARBA00023163"/>
    </source>
</evidence>
<evidence type="ECO:0000313" key="8">
    <source>
        <dbReference type="EMBL" id="KAK5065328.1"/>
    </source>
</evidence>
<evidence type="ECO:0000256" key="2">
    <source>
        <dbReference type="ARBA" id="ARBA00023015"/>
    </source>
</evidence>
<dbReference type="AlphaFoldDB" id="A0AAV9NWN8"/>
<name>A0AAV9NWN8_9EURO</name>
<evidence type="ECO:0000256" key="5">
    <source>
        <dbReference type="ARBA" id="ARBA00023242"/>
    </source>
</evidence>
<feature type="region of interest" description="Disordered" evidence="6">
    <location>
        <begin position="21"/>
        <end position="49"/>
    </location>
</feature>
<dbReference type="EMBL" id="JAVRRD010000001">
    <property type="protein sequence ID" value="KAK5065328.1"/>
    <property type="molecule type" value="Genomic_DNA"/>
</dbReference>
<dbReference type="Pfam" id="PF04082">
    <property type="entry name" value="Fungal_trans"/>
    <property type="match status" value="1"/>
</dbReference>
<reference evidence="8 9" key="1">
    <citation type="submission" date="2023-08" db="EMBL/GenBank/DDBJ databases">
        <title>Black Yeasts Isolated from many extreme environments.</title>
        <authorList>
            <person name="Coleine C."/>
            <person name="Stajich J.E."/>
            <person name="Selbmann L."/>
        </authorList>
    </citation>
    <scope>NUCLEOTIDE SEQUENCE [LARGE SCALE GENOMIC DNA]</scope>
    <source>
        <strain evidence="8 9">CCFEE 5792</strain>
    </source>
</reference>
<comment type="caution">
    <text evidence="8">The sequence shown here is derived from an EMBL/GenBank/DDBJ whole genome shotgun (WGS) entry which is preliminary data.</text>
</comment>
<feature type="compositionally biased region" description="Basic residues" evidence="6">
    <location>
        <begin position="21"/>
        <end position="30"/>
    </location>
</feature>
<keyword evidence="2" id="KW-0805">Transcription regulation</keyword>
<keyword evidence="9" id="KW-1185">Reference proteome</keyword>
<evidence type="ECO:0000256" key="1">
    <source>
        <dbReference type="ARBA" id="ARBA00022833"/>
    </source>
</evidence>
<dbReference type="GO" id="GO:0008270">
    <property type="term" value="F:zinc ion binding"/>
    <property type="evidence" value="ECO:0007669"/>
    <property type="project" value="InterPro"/>
</dbReference>
<keyword evidence="5" id="KW-0539">Nucleus</keyword>